<keyword evidence="4" id="KW-1185">Reference proteome</keyword>
<evidence type="ECO:0000259" key="2">
    <source>
        <dbReference type="Pfam" id="PF00561"/>
    </source>
</evidence>
<keyword evidence="1" id="KW-0732">Signal</keyword>
<proteinExistence type="predicted"/>
<dbReference type="SUPFAM" id="SSF53474">
    <property type="entry name" value="alpha/beta-Hydrolases"/>
    <property type="match status" value="1"/>
</dbReference>
<evidence type="ECO:0000256" key="1">
    <source>
        <dbReference type="SAM" id="SignalP"/>
    </source>
</evidence>
<reference evidence="3 4" key="1">
    <citation type="submission" date="2018-09" db="EMBL/GenBank/DDBJ databases">
        <title>YIM PH21274 draft genome.</title>
        <authorList>
            <person name="Miao C."/>
        </authorList>
    </citation>
    <scope>NUCLEOTIDE SEQUENCE [LARGE SCALE GENOMIC DNA]</scope>
    <source>
        <strain evidence="3 4">YIM PH 21724</strain>
    </source>
</reference>
<dbReference type="OrthoDB" id="8871309at2"/>
<evidence type="ECO:0000313" key="4">
    <source>
        <dbReference type="Proteomes" id="UP000266677"/>
    </source>
</evidence>
<accession>A0A3A4K2C3</accession>
<protein>
    <submittedName>
        <fullName evidence="3">Alpha/beta fold hydrolase</fullName>
    </submittedName>
</protein>
<organism evidence="3 4">
    <name type="scientific">Nocardia panacis</name>
    <dbReference type="NCBI Taxonomy" id="2340916"/>
    <lineage>
        <taxon>Bacteria</taxon>
        <taxon>Bacillati</taxon>
        <taxon>Actinomycetota</taxon>
        <taxon>Actinomycetes</taxon>
        <taxon>Mycobacteriales</taxon>
        <taxon>Nocardiaceae</taxon>
        <taxon>Nocardia</taxon>
    </lineage>
</organism>
<dbReference type="Proteomes" id="UP000266677">
    <property type="component" value="Unassembled WGS sequence"/>
</dbReference>
<feature type="chain" id="PRO_5017240582" evidence="1">
    <location>
        <begin position="27"/>
        <end position="309"/>
    </location>
</feature>
<dbReference type="InterPro" id="IPR000073">
    <property type="entry name" value="AB_hydrolase_1"/>
</dbReference>
<sequence>MSPFGRVSLFTIAFAAVLGVLAPSAAATAPLSQQDVPAGVNDPRCALSAAHPDPVVLVHGSATDVQGSFAVMAPVIEQAGFCVFAANIGRAPVPADIASGRAGIPGLNAIEAALTGRTVHGMAEIPAMADELTSVIRMVREATGARRVALVGHSTGGTVIRQYLRSNGGDAVSTVVTLGTPYRGSTWNGLRAAYPELAKIGLDNAQIATQVFGAPGRQQLPDASLLHALNAFGETVPGVRYTAIASRYDEVITPTDTALLGATGDGNRNIWLQDGCPSDSAGHSQLLVDPRSLALVLQALGEQGRILPC</sequence>
<name>A0A3A4K2C3_9NOCA</name>
<feature type="signal peptide" evidence="1">
    <location>
        <begin position="1"/>
        <end position="26"/>
    </location>
</feature>
<gene>
    <name evidence="3" type="ORF">D5S18_22790</name>
</gene>
<evidence type="ECO:0000313" key="3">
    <source>
        <dbReference type="EMBL" id="RJO72014.1"/>
    </source>
</evidence>
<dbReference type="Gene3D" id="3.40.50.1820">
    <property type="entry name" value="alpha/beta hydrolase"/>
    <property type="match status" value="1"/>
</dbReference>
<comment type="caution">
    <text evidence="3">The sequence shown here is derived from an EMBL/GenBank/DDBJ whole genome shotgun (WGS) entry which is preliminary data.</text>
</comment>
<dbReference type="EMBL" id="QZFU01000029">
    <property type="protein sequence ID" value="RJO72014.1"/>
    <property type="molecule type" value="Genomic_DNA"/>
</dbReference>
<dbReference type="GO" id="GO:0016787">
    <property type="term" value="F:hydrolase activity"/>
    <property type="evidence" value="ECO:0007669"/>
    <property type="project" value="UniProtKB-KW"/>
</dbReference>
<dbReference type="Pfam" id="PF00561">
    <property type="entry name" value="Abhydrolase_1"/>
    <property type="match status" value="1"/>
</dbReference>
<feature type="domain" description="AB hydrolase-1" evidence="2">
    <location>
        <begin position="54"/>
        <end position="187"/>
    </location>
</feature>
<dbReference type="InterPro" id="IPR029058">
    <property type="entry name" value="AB_hydrolase_fold"/>
</dbReference>
<keyword evidence="3" id="KW-0378">Hydrolase</keyword>
<dbReference type="AlphaFoldDB" id="A0A3A4K2C3"/>